<keyword evidence="2" id="KW-0614">Plasmid</keyword>
<geneLocation type="plasmid" evidence="3">
    <name>pflac0026</name>
</geneLocation>
<feature type="region of interest" description="Disordered" evidence="1">
    <location>
        <begin position="1"/>
        <end position="51"/>
    </location>
</feature>
<dbReference type="EMBL" id="CP023148">
    <property type="protein sequence ID" value="ASW93260.1"/>
    <property type="molecule type" value="Genomic_DNA"/>
</dbReference>
<reference evidence="2 3" key="1">
    <citation type="submission" date="2017-08" db="EMBL/GenBank/DDBJ databases">
        <title>Phylogentic analysis of Mycobacterium avium complex whole genomes.</title>
        <authorList>
            <person name="Caverly L.J."/>
            <person name="Spilker T."/>
            <person name="LiPuma J."/>
        </authorList>
    </citation>
    <scope>NUCLEOTIDE SEQUENCE [LARGE SCALE GENOMIC DNA]</scope>
    <source>
        <strain evidence="2 3">FLAC0026</strain>
        <plasmid evidence="3">pflac0026</plasmid>
    </source>
</reference>
<dbReference type="KEGG" id="mmal:CKJ54_24750"/>
<feature type="compositionally biased region" description="Basic and acidic residues" evidence="1">
    <location>
        <begin position="1"/>
        <end position="13"/>
    </location>
</feature>
<sequence length="119" mass="13747">MAVRTRETQRNGDRWLQQPDQSDPDHRRPSRHSTGLTFASGHSEPCHRTEVGRRAEYRRILDGRNRGFHPDEYLLSMDELEEIAAARVHRRTRGSSAPRLPDMTQRCCWPKVRSGAASL</sequence>
<evidence type="ECO:0000256" key="1">
    <source>
        <dbReference type="SAM" id="MobiDB-lite"/>
    </source>
</evidence>
<protein>
    <submittedName>
        <fullName evidence="2">Uncharacterized protein</fullName>
    </submittedName>
</protein>
<dbReference type="Proteomes" id="UP000216246">
    <property type="component" value="Plasmid pFLAC0026"/>
</dbReference>
<dbReference type="AlphaFoldDB" id="A0AAD0E3Z3"/>
<proteinExistence type="predicted"/>
<evidence type="ECO:0000313" key="3">
    <source>
        <dbReference type="Proteomes" id="UP000216246"/>
    </source>
</evidence>
<accession>A0AAD0E3Z3</accession>
<name>A0AAD0E3Z3_9MYCO</name>
<evidence type="ECO:0000313" key="2">
    <source>
        <dbReference type="EMBL" id="ASW93260.1"/>
    </source>
</evidence>
<organism evidence="2 3">
    <name type="scientific">Mycobacterium marseillense</name>
    <dbReference type="NCBI Taxonomy" id="701042"/>
    <lineage>
        <taxon>Bacteria</taxon>
        <taxon>Bacillati</taxon>
        <taxon>Actinomycetota</taxon>
        <taxon>Actinomycetes</taxon>
        <taxon>Mycobacteriales</taxon>
        <taxon>Mycobacteriaceae</taxon>
        <taxon>Mycobacterium</taxon>
        <taxon>Mycobacterium avium complex (MAC)</taxon>
    </lineage>
</organism>
<gene>
    <name evidence="2" type="ORF">CKJ54_24750</name>
</gene>